<dbReference type="InterPro" id="IPR032675">
    <property type="entry name" value="LRR_dom_sf"/>
</dbReference>
<sequence>MYTHSNSTMSWYSSIVLLLLANYISSNIVKIRDRYDQNIIPTCNARVKYLRCRCQSNEKPISLHEDFTSPDVRMIEITNCKNVVFEANAIRNKTSLKSVTLKDISNLILEEFSIYKNVKHKHQTITVTIANSNIHRVPSFSFKGMSMLQLVNVTINHISPFAFNSITNMNSIRFFATKVNHIKSQAFRKITTQHLIMNGCNFNSVATKAFSNLYVKQNMFVMYSNFSNVKRNAFMIPYTKQMNITNSNFHDLKNGAFNIQTASISLRNVHFSKANAGVFANIRSPRGLGQTPKFSLNFVTFSCFNGKNLKINRNSFQPDFKNVYFHTPDKKCG</sequence>
<dbReference type="Gene3D" id="3.80.10.10">
    <property type="entry name" value="Ribonuclease Inhibitor"/>
    <property type="match status" value="1"/>
</dbReference>
<reference evidence="1 2" key="1">
    <citation type="journal article" date="2024" name="BMC Genomics">
        <title>De novo assembly and annotation of Popillia japonica's genome with initial clues to its potential as an invasive pest.</title>
        <authorList>
            <person name="Cucini C."/>
            <person name="Boschi S."/>
            <person name="Funari R."/>
            <person name="Cardaioli E."/>
            <person name="Iannotti N."/>
            <person name="Marturano G."/>
            <person name="Paoli F."/>
            <person name="Bruttini M."/>
            <person name="Carapelli A."/>
            <person name="Frati F."/>
            <person name="Nardi F."/>
        </authorList>
    </citation>
    <scope>NUCLEOTIDE SEQUENCE [LARGE SCALE GENOMIC DNA]</scope>
    <source>
        <strain evidence="1">DMR45628</strain>
    </source>
</reference>
<evidence type="ECO:0000313" key="1">
    <source>
        <dbReference type="EMBL" id="KAK9703656.1"/>
    </source>
</evidence>
<organism evidence="1 2">
    <name type="scientific">Popillia japonica</name>
    <name type="common">Japanese beetle</name>
    <dbReference type="NCBI Taxonomy" id="7064"/>
    <lineage>
        <taxon>Eukaryota</taxon>
        <taxon>Metazoa</taxon>
        <taxon>Ecdysozoa</taxon>
        <taxon>Arthropoda</taxon>
        <taxon>Hexapoda</taxon>
        <taxon>Insecta</taxon>
        <taxon>Pterygota</taxon>
        <taxon>Neoptera</taxon>
        <taxon>Endopterygota</taxon>
        <taxon>Coleoptera</taxon>
        <taxon>Polyphaga</taxon>
        <taxon>Scarabaeiformia</taxon>
        <taxon>Scarabaeidae</taxon>
        <taxon>Rutelinae</taxon>
        <taxon>Popillia</taxon>
    </lineage>
</organism>
<proteinExistence type="predicted"/>
<protein>
    <submittedName>
        <fullName evidence="1">Uncharacterized protein</fullName>
    </submittedName>
</protein>
<comment type="caution">
    <text evidence="1">The sequence shown here is derived from an EMBL/GenBank/DDBJ whole genome shotgun (WGS) entry which is preliminary data.</text>
</comment>
<dbReference type="AlphaFoldDB" id="A0AAW1JHR7"/>
<name>A0AAW1JHR7_POPJA</name>
<gene>
    <name evidence="1" type="ORF">QE152_g29185</name>
</gene>
<evidence type="ECO:0000313" key="2">
    <source>
        <dbReference type="Proteomes" id="UP001458880"/>
    </source>
</evidence>
<dbReference type="SUPFAM" id="SSF52058">
    <property type="entry name" value="L domain-like"/>
    <property type="match status" value="1"/>
</dbReference>
<dbReference type="EMBL" id="JASPKY010000365">
    <property type="protein sequence ID" value="KAK9703656.1"/>
    <property type="molecule type" value="Genomic_DNA"/>
</dbReference>
<accession>A0AAW1JHR7</accession>
<keyword evidence="2" id="KW-1185">Reference proteome</keyword>
<dbReference type="Proteomes" id="UP001458880">
    <property type="component" value="Unassembled WGS sequence"/>
</dbReference>